<dbReference type="InterPro" id="IPR029045">
    <property type="entry name" value="ClpP/crotonase-like_dom_sf"/>
</dbReference>
<keyword evidence="4" id="KW-1185">Reference proteome</keyword>
<dbReference type="NCBIfam" id="NF006100">
    <property type="entry name" value="PRK08252.1"/>
    <property type="match status" value="1"/>
</dbReference>
<dbReference type="InterPro" id="IPR001753">
    <property type="entry name" value="Enoyl-CoA_hydra/iso"/>
</dbReference>
<name>A0AAV3U703_9ALTE</name>
<organism evidence="3 4">
    <name type="scientific">Halioxenophilus aromaticivorans</name>
    <dbReference type="NCBI Taxonomy" id="1306992"/>
    <lineage>
        <taxon>Bacteria</taxon>
        <taxon>Pseudomonadati</taxon>
        <taxon>Pseudomonadota</taxon>
        <taxon>Gammaproteobacteria</taxon>
        <taxon>Alteromonadales</taxon>
        <taxon>Alteromonadaceae</taxon>
        <taxon>Halioxenophilus</taxon>
    </lineage>
</organism>
<reference evidence="4" key="1">
    <citation type="journal article" date="2019" name="Int. J. Syst. Evol. Microbiol.">
        <title>The Global Catalogue of Microorganisms (GCM) 10K type strain sequencing project: providing services to taxonomists for standard genome sequencing and annotation.</title>
        <authorList>
            <consortium name="The Broad Institute Genomics Platform"/>
            <consortium name="The Broad Institute Genome Sequencing Center for Infectious Disease"/>
            <person name="Wu L."/>
            <person name="Ma J."/>
        </authorList>
    </citation>
    <scope>NUCLEOTIDE SEQUENCE [LARGE SCALE GENOMIC DNA]</scope>
    <source>
        <strain evidence="4">JCM 19134</strain>
    </source>
</reference>
<comment type="caution">
    <text evidence="3">The sequence shown here is derived from an EMBL/GenBank/DDBJ whole genome shotgun (WGS) entry which is preliminary data.</text>
</comment>
<evidence type="ECO:0000256" key="1">
    <source>
        <dbReference type="ARBA" id="ARBA00005254"/>
    </source>
</evidence>
<dbReference type="PANTHER" id="PTHR43802:SF1">
    <property type="entry name" value="IP11341P-RELATED"/>
    <property type="match status" value="1"/>
</dbReference>
<evidence type="ECO:0000313" key="3">
    <source>
        <dbReference type="EMBL" id="GAA4952127.1"/>
    </source>
</evidence>
<proteinExistence type="inferred from homology"/>
<dbReference type="Proteomes" id="UP001409585">
    <property type="component" value="Unassembled WGS sequence"/>
</dbReference>
<dbReference type="GO" id="GO:0003824">
    <property type="term" value="F:catalytic activity"/>
    <property type="evidence" value="ECO:0007669"/>
    <property type="project" value="InterPro"/>
</dbReference>
<dbReference type="AlphaFoldDB" id="A0AAV3U703"/>
<evidence type="ECO:0000313" key="4">
    <source>
        <dbReference type="Proteomes" id="UP001409585"/>
    </source>
</evidence>
<dbReference type="PROSITE" id="PS00166">
    <property type="entry name" value="ENOYL_COA_HYDRATASE"/>
    <property type="match status" value="1"/>
</dbReference>
<dbReference type="PANTHER" id="PTHR43802">
    <property type="entry name" value="ENOYL-COA HYDRATASE"/>
    <property type="match status" value="1"/>
</dbReference>
<dbReference type="SUPFAM" id="SSF52096">
    <property type="entry name" value="ClpP/crotonase"/>
    <property type="match status" value="1"/>
</dbReference>
<dbReference type="Gene3D" id="3.90.226.10">
    <property type="entry name" value="2-enoyl-CoA Hydratase, Chain A, domain 1"/>
    <property type="match status" value="1"/>
</dbReference>
<dbReference type="CDD" id="cd06558">
    <property type="entry name" value="crotonase-like"/>
    <property type="match status" value="1"/>
</dbReference>
<accession>A0AAV3U703</accession>
<dbReference type="Pfam" id="PF00378">
    <property type="entry name" value="ECH_1"/>
    <property type="match status" value="1"/>
</dbReference>
<gene>
    <name evidence="3" type="ORF">GCM10025791_35950</name>
</gene>
<protein>
    <submittedName>
        <fullName evidence="3">Crotonase/enoyl-CoA hydratase family protein</fullName>
    </submittedName>
</protein>
<sequence>MSNDILIDVDNGIMVITINRPSARNAINSAVGKGINNALKELDEDNTLRTAVITGAGGGFCSGMDLKAFASGDIFDPEDFAWMTNKPPSKPTIAAIEGFAVAGGLEIAISCDLIVASEAAKIGIPEVKRGLVAAGGALTKLPIQAPARIAMEMALIGENLSTERMLQLGIINRCVPPGTALETALGMARQISRNSPLGVMASKKILLESPHWSKDEIDSRQKTITDRVFASKDAIEGATAYAQKRQPVWAGE</sequence>
<dbReference type="Gene3D" id="1.10.12.10">
    <property type="entry name" value="Lyase 2-enoyl-coa Hydratase, Chain A, domain 2"/>
    <property type="match status" value="1"/>
</dbReference>
<dbReference type="InterPro" id="IPR014748">
    <property type="entry name" value="Enoyl-CoA_hydra_C"/>
</dbReference>
<dbReference type="RefSeq" id="WP_345425697.1">
    <property type="nucleotide sequence ID" value="NZ_AP031496.1"/>
</dbReference>
<evidence type="ECO:0000256" key="2">
    <source>
        <dbReference type="RuleBase" id="RU003707"/>
    </source>
</evidence>
<comment type="similarity">
    <text evidence="1 2">Belongs to the enoyl-CoA hydratase/isomerase family.</text>
</comment>
<dbReference type="EMBL" id="BAABLX010000029">
    <property type="protein sequence ID" value="GAA4952127.1"/>
    <property type="molecule type" value="Genomic_DNA"/>
</dbReference>
<dbReference type="InterPro" id="IPR018376">
    <property type="entry name" value="Enoyl-CoA_hyd/isom_CS"/>
</dbReference>